<organism evidence="8 9">
    <name type="scientific">Anisodus tanguticus</name>
    <dbReference type="NCBI Taxonomy" id="243964"/>
    <lineage>
        <taxon>Eukaryota</taxon>
        <taxon>Viridiplantae</taxon>
        <taxon>Streptophyta</taxon>
        <taxon>Embryophyta</taxon>
        <taxon>Tracheophyta</taxon>
        <taxon>Spermatophyta</taxon>
        <taxon>Magnoliopsida</taxon>
        <taxon>eudicotyledons</taxon>
        <taxon>Gunneridae</taxon>
        <taxon>Pentapetalae</taxon>
        <taxon>asterids</taxon>
        <taxon>lamiids</taxon>
        <taxon>Solanales</taxon>
        <taxon>Solanaceae</taxon>
        <taxon>Solanoideae</taxon>
        <taxon>Hyoscyameae</taxon>
        <taxon>Anisodus</taxon>
    </lineage>
</organism>
<dbReference type="PROSITE" id="PS50066">
    <property type="entry name" value="MADS_BOX_2"/>
    <property type="match status" value="1"/>
</dbReference>
<evidence type="ECO:0000313" key="9">
    <source>
        <dbReference type="Proteomes" id="UP001291623"/>
    </source>
</evidence>
<dbReference type="PANTHER" id="PTHR11945">
    <property type="entry name" value="MADS BOX PROTEIN"/>
    <property type="match status" value="1"/>
</dbReference>
<keyword evidence="9" id="KW-1185">Reference proteome</keyword>
<dbReference type="InterPro" id="IPR002100">
    <property type="entry name" value="TF_MADSbox"/>
</dbReference>
<name>A0AAE1UUQ8_9SOLA</name>
<dbReference type="SUPFAM" id="SSF55455">
    <property type="entry name" value="SRF-like"/>
    <property type="match status" value="1"/>
</dbReference>
<dbReference type="EMBL" id="JAVYJV010000020">
    <property type="protein sequence ID" value="KAK4343987.1"/>
    <property type="molecule type" value="Genomic_DNA"/>
</dbReference>
<evidence type="ECO:0000256" key="5">
    <source>
        <dbReference type="ARBA" id="ARBA00023242"/>
    </source>
</evidence>
<dbReference type="Gene3D" id="3.40.1810.10">
    <property type="entry name" value="Transcription factor, MADS-box"/>
    <property type="match status" value="1"/>
</dbReference>
<reference evidence="8" key="1">
    <citation type="submission" date="2023-12" db="EMBL/GenBank/DDBJ databases">
        <title>Genome assembly of Anisodus tanguticus.</title>
        <authorList>
            <person name="Wang Y.-J."/>
        </authorList>
    </citation>
    <scope>NUCLEOTIDE SEQUENCE</scope>
    <source>
        <strain evidence="8">KB-2021</strain>
        <tissue evidence="8">Leaf</tissue>
    </source>
</reference>
<evidence type="ECO:0000256" key="4">
    <source>
        <dbReference type="ARBA" id="ARBA00023163"/>
    </source>
</evidence>
<dbReference type="InterPro" id="IPR036879">
    <property type="entry name" value="TF_MADSbox_sf"/>
</dbReference>
<comment type="subcellular location">
    <subcellularLocation>
        <location evidence="1">Nucleus</location>
    </subcellularLocation>
</comment>
<feature type="region of interest" description="Disordered" evidence="6">
    <location>
        <begin position="204"/>
        <end position="229"/>
    </location>
</feature>
<dbReference type="SMART" id="SM00432">
    <property type="entry name" value="MADS"/>
    <property type="match status" value="1"/>
</dbReference>
<dbReference type="Pfam" id="PF00319">
    <property type="entry name" value="SRF-TF"/>
    <property type="match status" value="1"/>
</dbReference>
<dbReference type="AlphaFoldDB" id="A0AAE1UUQ8"/>
<gene>
    <name evidence="8" type="ORF">RND71_037081</name>
</gene>
<dbReference type="PANTHER" id="PTHR11945:SF695">
    <property type="entry name" value="AGAMOUS-LIKE MADS-BOX PROTEIN AGL90"/>
    <property type="match status" value="1"/>
</dbReference>
<accession>A0AAE1UUQ8</accession>
<keyword evidence="3" id="KW-0238">DNA-binding</keyword>
<keyword evidence="4" id="KW-0804">Transcription</keyword>
<evidence type="ECO:0000256" key="6">
    <source>
        <dbReference type="SAM" id="MobiDB-lite"/>
    </source>
</evidence>
<dbReference type="Proteomes" id="UP001291623">
    <property type="component" value="Unassembled WGS sequence"/>
</dbReference>
<dbReference type="GO" id="GO:0000981">
    <property type="term" value="F:DNA-binding transcription factor activity, RNA polymerase II-specific"/>
    <property type="evidence" value="ECO:0007669"/>
    <property type="project" value="TreeGrafter"/>
</dbReference>
<comment type="caution">
    <text evidence="8">The sequence shown here is derived from an EMBL/GenBank/DDBJ whole genome shotgun (WGS) entry which is preliminary data.</text>
</comment>
<evidence type="ECO:0000256" key="1">
    <source>
        <dbReference type="ARBA" id="ARBA00004123"/>
    </source>
</evidence>
<feature type="domain" description="MADS-box" evidence="7">
    <location>
        <begin position="1"/>
        <end position="50"/>
    </location>
</feature>
<dbReference type="GO" id="GO:0005634">
    <property type="term" value="C:nucleus"/>
    <property type="evidence" value="ECO:0007669"/>
    <property type="project" value="UniProtKB-SubCell"/>
</dbReference>
<sequence length="229" mass="26455">MARKRLRHTRNCSENVRNSILYKRATSLFKKAEEFSILCDVDVAIIIFRSGETEPLVWKSISLAREVLMRYLSVTDNDRSTKLIKLETYLSIKVNKKEEEIRKIEKLNEEKEMELLFNQFMEGRNINEFDSRQIKGLLKLFPAKMAKLNETNKQVNHPLNPPSYFKLVNQSFTPAANSMENSISDPWFVDTMATHQNDFCLWGGSNTEPAPMEGDDTNAEDDGHSKDVD</sequence>
<evidence type="ECO:0000256" key="2">
    <source>
        <dbReference type="ARBA" id="ARBA00023015"/>
    </source>
</evidence>
<protein>
    <recommendedName>
        <fullName evidence="7">MADS-box domain-containing protein</fullName>
    </recommendedName>
</protein>
<evidence type="ECO:0000256" key="3">
    <source>
        <dbReference type="ARBA" id="ARBA00023125"/>
    </source>
</evidence>
<keyword evidence="5" id="KW-0539">Nucleus</keyword>
<evidence type="ECO:0000313" key="8">
    <source>
        <dbReference type="EMBL" id="KAK4343987.1"/>
    </source>
</evidence>
<dbReference type="GO" id="GO:0000978">
    <property type="term" value="F:RNA polymerase II cis-regulatory region sequence-specific DNA binding"/>
    <property type="evidence" value="ECO:0007669"/>
    <property type="project" value="TreeGrafter"/>
</dbReference>
<evidence type="ECO:0000259" key="7">
    <source>
        <dbReference type="PROSITE" id="PS50066"/>
    </source>
</evidence>
<proteinExistence type="predicted"/>
<keyword evidence="2" id="KW-0805">Transcription regulation</keyword>
<dbReference type="GO" id="GO:0046983">
    <property type="term" value="F:protein dimerization activity"/>
    <property type="evidence" value="ECO:0007669"/>
    <property type="project" value="InterPro"/>
</dbReference>